<name>A0A7Y3RMI1_9PROT</name>
<dbReference type="Proteomes" id="UP000536835">
    <property type="component" value="Unassembled WGS sequence"/>
</dbReference>
<dbReference type="AlphaFoldDB" id="A0A7Y3RMI1"/>
<evidence type="ECO:0000313" key="1">
    <source>
        <dbReference type="EMBL" id="NNU16335.1"/>
    </source>
</evidence>
<sequence>MLSAGVAATALNTADARVVRSGGSSGDSGQCDNYNRFFGTGVGVFEEGTSTGASFVFEPLDEGAFIPLPDGSYRNDVFYTFALGEQFEFFAVREGTAFDFLQVGQDGELEPASGLDALIEWEIGGFTFTSDTLNPTFDIPDSLFLPDTYNLLLSLTVTFTPSEGNAFFDCADSDCTTRGARRDNLTPIVFGGERAAVFFEGTGPISEIPLPAGALLMLTGLGGAVGIRGATKR</sequence>
<protein>
    <submittedName>
        <fullName evidence="1">VPLPA-CTERM sorting domain-containing protein</fullName>
    </submittedName>
</protein>
<dbReference type="InterPro" id="IPR022472">
    <property type="entry name" value="VPLPA-CTERM"/>
</dbReference>
<dbReference type="EMBL" id="JABFCX010000002">
    <property type="protein sequence ID" value="NNU16335.1"/>
    <property type="molecule type" value="Genomic_DNA"/>
</dbReference>
<comment type="caution">
    <text evidence="1">The sequence shown here is derived from an EMBL/GenBank/DDBJ whole genome shotgun (WGS) entry which is preliminary data.</text>
</comment>
<evidence type="ECO:0000313" key="2">
    <source>
        <dbReference type="Proteomes" id="UP000536835"/>
    </source>
</evidence>
<accession>A0A7Y3RMI1</accession>
<proteinExistence type="predicted"/>
<dbReference type="NCBIfam" id="TIGR03370">
    <property type="entry name" value="VPLPA-CTERM"/>
    <property type="match status" value="1"/>
</dbReference>
<keyword evidence="2" id="KW-1185">Reference proteome</keyword>
<reference evidence="1 2" key="1">
    <citation type="submission" date="2020-05" db="EMBL/GenBank/DDBJ databases">
        <title>Parvularcula mediterraneae sp. nov., isolated from polypropylene straw from shallow seawater of the seashore of Laganas in Zakynthos island, Greece.</title>
        <authorList>
            <person name="Szabo I."/>
            <person name="Al-Omari J."/>
            <person name="Rado J."/>
            <person name="Szerdahelyi G.S."/>
        </authorList>
    </citation>
    <scope>NUCLEOTIDE SEQUENCE [LARGE SCALE GENOMIC DNA]</scope>
    <source>
        <strain evidence="1 2">ZS-1/3</strain>
    </source>
</reference>
<organism evidence="1 2">
    <name type="scientific">Parvularcula mediterranea</name>
    <dbReference type="NCBI Taxonomy" id="2732508"/>
    <lineage>
        <taxon>Bacteria</taxon>
        <taxon>Pseudomonadati</taxon>
        <taxon>Pseudomonadota</taxon>
        <taxon>Alphaproteobacteria</taxon>
        <taxon>Parvularculales</taxon>
        <taxon>Parvularculaceae</taxon>
        <taxon>Parvularcula</taxon>
    </lineage>
</organism>
<gene>
    <name evidence="1" type="ORF">HK107_08380</name>
</gene>